<dbReference type="CDD" id="cd04280">
    <property type="entry name" value="ZnMc_astacin_like"/>
    <property type="match status" value="1"/>
</dbReference>
<evidence type="ECO:0000256" key="3">
    <source>
        <dbReference type="ARBA" id="ARBA00022729"/>
    </source>
</evidence>
<dbReference type="GO" id="GO:0006508">
    <property type="term" value="P:proteolysis"/>
    <property type="evidence" value="ECO:0007669"/>
    <property type="project" value="UniProtKB-KW"/>
</dbReference>
<feature type="active site" evidence="10">
    <location>
        <position position="148"/>
    </location>
</feature>
<evidence type="ECO:0000256" key="4">
    <source>
        <dbReference type="ARBA" id="ARBA00022801"/>
    </source>
</evidence>
<evidence type="ECO:0000259" key="12">
    <source>
        <dbReference type="PROSITE" id="PS51864"/>
    </source>
</evidence>
<evidence type="ECO:0000313" key="13">
    <source>
        <dbReference type="EMBL" id="KAL1130831.1"/>
    </source>
</evidence>
<dbReference type="PRINTS" id="PR00480">
    <property type="entry name" value="ASTACIN"/>
</dbReference>
<dbReference type="EMBL" id="JBFDAA010000007">
    <property type="protein sequence ID" value="KAL1130831.1"/>
    <property type="molecule type" value="Genomic_DNA"/>
</dbReference>
<keyword evidence="6 10" id="KW-0482">Metalloprotease</keyword>
<feature type="binding site" evidence="10">
    <location>
        <position position="157"/>
    </location>
    <ligand>
        <name>Zn(2+)</name>
        <dbReference type="ChEBI" id="CHEBI:29105"/>
        <note>catalytic</note>
    </ligand>
</feature>
<feature type="binding site" evidence="10">
    <location>
        <position position="151"/>
    </location>
    <ligand>
        <name>Zn(2+)</name>
        <dbReference type="ChEBI" id="CHEBI:29105"/>
        <note>catalytic</note>
    </ligand>
</feature>
<dbReference type="GO" id="GO:0008270">
    <property type="term" value="F:zinc ion binding"/>
    <property type="evidence" value="ECO:0007669"/>
    <property type="project" value="UniProtKB-UniRule"/>
</dbReference>
<dbReference type="GO" id="GO:0004222">
    <property type="term" value="F:metalloendopeptidase activity"/>
    <property type="evidence" value="ECO:0007669"/>
    <property type="project" value="UniProtKB-UniRule"/>
</dbReference>
<dbReference type="Proteomes" id="UP001558652">
    <property type="component" value="Unassembled WGS sequence"/>
</dbReference>
<dbReference type="Pfam" id="PF01400">
    <property type="entry name" value="Astacin"/>
    <property type="match status" value="1"/>
</dbReference>
<evidence type="ECO:0000256" key="2">
    <source>
        <dbReference type="ARBA" id="ARBA00022723"/>
    </source>
</evidence>
<dbReference type="PROSITE" id="PS51864">
    <property type="entry name" value="ASTACIN"/>
    <property type="match status" value="1"/>
</dbReference>
<dbReference type="Gene3D" id="3.40.390.10">
    <property type="entry name" value="Collagenase (Catalytic Domain)"/>
    <property type="match status" value="1"/>
</dbReference>
<dbReference type="InterPro" id="IPR001506">
    <property type="entry name" value="Peptidase_M12A"/>
</dbReference>
<reference evidence="13 14" key="1">
    <citation type="submission" date="2024-07" db="EMBL/GenBank/DDBJ databases">
        <title>Chromosome-level genome assembly of the water stick insect Ranatra chinensis (Heteroptera: Nepidae).</title>
        <authorList>
            <person name="Liu X."/>
        </authorList>
    </citation>
    <scope>NUCLEOTIDE SEQUENCE [LARGE SCALE GENOMIC DNA]</scope>
    <source>
        <strain evidence="13">Cailab_2021Rc</strain>
        <tissue evidence="13">Muscle</tissue>
    </source>
</reference>
<dbReference type="PANTHER" id="PTHR10127:SF780">
    <property type="entry name" value="METALLOENDOPEPTIDASE"/>
    <property type="match status" value="1"/>
</dbReference>
<evidence type="ECO:0000256" key="5">
    <source>
        <dbReference type="ARBA" id="ARBA00022833"/>
    </source>
</evidence>
<dbReference type="PANTHER" id="PTHR10127">
    <property type="entry name" value="DISCOIDIN, CUB, EGF, LAMININ , AND ZINC METALLOPROTEASE DOMAIN CONTAINING"/>
    <property type="match status" value="1"/>
</dbReference>
<gene>
    <name evidence="13" type="ORF">AAG570_012072</name>
</gene>
<dbReference type="InterPro" id="IPR034035">
    <property type="entry name" value="Astacin-like_dom"/>
</dbReference>
<evidence type="ECO:0000256" key="10">
    <source>
        <dbReference type="PROSITE-ProRule" id="PRU01211"/>
    </source>
</evidence>
<dbReference type="FunFam" id="3.40.390.10:FF:000015">
    <property type="entry name" value="Meprin A subunit"/>
    <property type="match status" value="1"/>
</dbReference>
<sequence length="255" mass="28654">MYNFGEQLFIQPKSSTGDAVAKWGTSNGGNPEELGEYAEGDILFPPSLKPLAKNGVTTLASRWKSGKVPYILNGSFSSKDRNLIMAAFNEYHRKTCIKFIPRTSERDYVVITSGNTGCWSSVGKIGGAQEVNLQNPGCLSKVGTVIHELMHALGFLHEQNRWERDDYVLIRHENIQSGTEYNFKKMERGTSDGQGINYDYESVMHYSENAFSKNGRPTIIPRVSGVTLGQREGLSYNDVKKIRRMYRCKNKVSHV</sequence>
<dbReference type="InterPro" id="IPR006026">
    <property type="entry name" value="Peptidase_Metallo"/>
</dbReference>
<keyword evidence="7" id="KW-0865">Zymogen</keyword>
<accession>A0ABD0YHQ7</accession>
<name>A0ABD0YHQ7_9HEMI</name>
<evidence type="ECO:0000313" key="14">
    <source>
        <dbReference type="Proteomes" id="UP001558652"/>
    </source>
</evidence>
<keyword evidence="1 10" id="KW-0645">Protease</keyword>
<dbReference type="AlphaFoldDB" id="A0ABD0YHQ7"/>
<proteinExistence type="predicted"/>
<organism evidence="13 14">
    <name type="scientific">Ranatra chinensis</name>
    <dbReference type="NCBI Taxonomy" id="642074"/>
    <lineage>
        <taxon>Eukaryota</taxon>
        <taxon>Metazoa</taxon>
        <taxon>Ecdysozoa</taxon>
        <taxon>Arthropoda</taxon>
        <taxon>Hexapoda</taxon>
        <taxon>Insecta</taxon>
        <taxon>Pterygota</taxon>
        <taxon>Neoptera</taxon>
        <taxon>Paraneoptera</taxon>
        <taxon>Hemiptera</taxon>
        <taxon>Heteroptera</taxon>
        <taxon>Panheteroptera</taxon>
        <taxon>Nepomorpha</taxon>
        <taxon>Nepidae</taxon>
        <taxon>Ranatrinae</taxon>
        <taxon>Ranatra</taxon>
    </lineage>
</organism>
<protein>
    <recommendedName>
        <fullName evidence="11">Metalloendopeptidase</fullName>
        <ecNumber evidence="11">3.4.24.-</ecNumber>
    </recommendedName>
</protein>
<evidence type="ECO:0000256" key="8">
    <source>
        <dbReference type="ARBA" id="ARBA00023157"/>
    </source>
</evidence>
<keyword evidence="8" id="KW-1015">Disulfide bond</keyword>
<evidence type="ECO:0000256" key="7">
    <source>
        <dbReference type="ARBA" id="ARBA00023145"/>
    </source>
</evidence>
<keyword evidence="4 10" id="KW-0378">Hydrolase</keyword>
<feature type="domain" description="Peptidase M12A" evidence="12">
    <location>
        <begin position="54"/>
        <end position="249"/>
    </location>
</feature>
<comment type="caution">
    <text evidence="10">Lacks conserved residue(s) required for the propagation of feature annotation.</text>
</comment>
<dbReference type="InterPro" id="IPR024079">
    <property type="entry name" value="MetalloPept_cat_dom_sf"/>
</dbReference>
<dbReference type="SUPFAM" id="SSF55486">
    <property type="entry name" value="Metalloproteases ('zincins'), catalytic domain"/>
    <property type="match status" value="1"/>
</dbReference>
<keyword evidence="2 10" id="KW-0479">Metal-binding</keyword>
<evidence type="ECO:0000256" key="6">
    <source>
        <dbReference type="ARBA" id="ARBA00023049"/>
    </source>
</evidence>
<comment type="cofactor">
    <cofactor evidence="10 11">
        <name>Zn(2+)</name>
        <dbReference type="ChEBI" id="CHEBI:29105"/>
    </cofactor>
    <text evidence="10 11">Binds 1 zinc ion per subunit.</text>
</comment>
<keyword evidence="3" id="KW-0732">Signal</keyword>
<evidence type="ECO:0000256" key="1">
    <source>
        <dbReference type="ARBA" id="ARBA00022670"/>
    </source>
</evidence>
<comment type="caution">
    <text evidence="13">The sequence shown here is derived from an EMBL/GenBank/DDBJ whole genome shotgun (WGS) entry which is preliminary data.</text>
</comment>
<keyword evidence="14" id="KW-1185">Reference proteome</keyword>
<dbReference type="SMART" id="SM00235">
    <property type="entry name" value="ZnMc"/>
    <property type="match status" value="1"/>
</dbReference>
<dbReference type="EC" id="3.4.24.-" evidence="11"/>
<keyword evidence="9" id="KW-0325">Glycoprotein</keyword>
<evidence type="ECO:0000256" key="9">
    <source>
        <dbReference type="ARBA" id="ARBA00023180"/>
    </source>
</evidence>
<evidence type="ECO:0000256" key="11">
    <source>
        <dbReference type="RuleBase" id="RU361183"/>
    </source>
</evidence>
<keyword evidence="5 10" id="KW-0862">Zinc</keyword>
<feature type="binding site" evidence="10">
    <location>
        <position position="147"/>
    </location>
    <ligand>
        <name>Zn(2+)</name>
        <dbReference type="ChEBI" id="CHEBI:29105"/>
        <note>catalytic</note>
    </ligand>
</feature>